<protein>
    <submittedName>
        <fullName evidence="1">Phage virion morphogenesis protein</fullName>
    </submittedName>
</protein>
<accession>A0A418WMC6</accession>
<name>A0A418WMC6_9SPHN</name>
<dbReference type="EMBL" id="QYUM01000003">
    <property type="protein sequence ID" value="RJF91145.1"/>
    <property type="molecule type" value="Genomic_DNA"/>
</dbReference>
<dbReference type="AlphaFoldDB" id="A0A418WMC6"/>
<sequence length="173" mass="19064">MHAPQGRNIAMFRVQFNEQPIIDRLQAAERRLDDPAPMYQEIGEYVVNATKQRFVIGEAPNGSKWAPKSQVTIDRYKAAGDGSRTKPLIGPSKRLSTEVHYFFSRAGVEVGSALEYSGVMQGGAAKGAFGTDRSGRPIPWGNIPARVWLGLSDRDDREIVDIADDYVGEPLDS</sequence>
<evidence type="ECO:0000313" key="2">
    <source>
        <dbReference type="Proteomes" id="UP000286100"/>
    </source>
</evidence>
<dbReference type="Proteomes" id="UP000286100">
    <property type="component" value="Unassembled WGS sequence"/>
</dbReference>
<reference evidence="1 2" key="1">
    <citation type="submission" date="2018-09" db="EMBL/GenBank/DDBJ databases">
        <authorList>
            <person name="Zhu H."/>
        </authorList>
    </citation>
    <scope>NUCLEOTIDE SEQUENCE [LARGE SCALE GENOMIC DNA]</scope>
    <source>
        <strain evidence="1 2">K2R01-6</strain>
    </source>
</reference>
<proteinExistence type="predicted"/>
<comment type="caution">
    <text evidence="1">The sequence shown here is derived from an EMBL/GenBank/DDBJ whole genome shotgun (WGS) entry which is preliminary data.</text>
</comment>
<dbReference type="Pfam" id="PF05069">
    <property type="entry name" value="Phage_tail_S"/>
    <property type="match status" value="1"/>
</dbReference>
<keyword evidence="2" id="KW-1185">Reference proteome</keyword>
<organism evidence="1 2">
    <name type="scientific">Sphingomonas cavernae</name>
    <dbReference type="NCBI Taxonomy" id="2320861"/>
    <lineage>
        <taxon>Bacteria</taxon>
        <taxon>Pseudomonadati</taxon>
        <taxon>Pseudomonadota</taxon>
        <taxon>Alphaproteobacteria</taxon>
        <taxon>Sphingomonadales</taxon>
        <taxon>Sphingomonadaceae</taxon>
        <taxon>Sphingomonas</taxon>
    </lineage>
</organism>
<dbReference type="InterPro" id="IPR006522">
    <property type="entry name" value="Phage_virion_morphogenesis"/>
</dbReference>
<gene>
    <name evidence="1" type="ORF">D3876_13515</name>
</gene>
<dbReference type="OrthoDB" id="2081253at2"/>
<evidence type="ECO:0000313" key="1">
    <source>
        <dbReference type="EMBL" id="RJF91145.1"/>
    </source>
</evidence>